<keyword evidence="2" id="KW-1185">Reference proteome</keyword>
<comment type="caution">
    <text evidence="1">The sequence shown here is derived from an EMBL/GenBank/DDBJ whole genome shotgun (WGS) entry which is preliminary data.</text>
</comment>
<evidence type="ECO:0000313" key="2">
    <source>
        <dbReference type="Proteomes" id="UP000784294"/>
    </source>
</evidence>
<dbReference type="AlphaFoldDB" id="A0A448XF76"/>
<dbReference type="EMBL" id="CAAALY010249556">
    <property type="protein sequence ID" value="VEL35314.1"/>
    <property type="molecule type" value="Genomic_DNA"/>
</dbReference>
<protein>
    <submittedName>
        <fullName evidence="1">Uncharacterized protein</fullName>
    </submittedName>
</protein>
<dbReference type="Proteomes" id="UP000784294">
    <property type="component" value="Unassembled WGS sequence"/>
</dbReference>
<name>A0A448XF76_9PLAT</name>
<sequence length="164" mass="17600">MEASPASVVGSSEHSINPCSVLDQPAAVDLIDLSSGVSAEDLSPTDHSETSTTFSHAQSLIVSPSASCPTKPTKHQGVAPIPIYSGFRIGAEVELLECEYSPTLEGHRMSLKVSTSDVRRIAEAFVLRKINRPHENVHLYLIGVTLDILGSEACMKRAVLLYTL</sequence>
<proteinExistence type="predicted"/>
<accession>A0A448XF76</accession>
<evidence type="ECO:0000313" key="1">
    <source>
        <dbReference type="EMBL" id="VEL35314.1"/>
    </source>
</evidence>
<organism evidence="1 2">
    <name type="scientific">Protopolystoma xenopodis</name>
    <dbReference type="NCBI Taxonomy" id="117903"/>
    <lineage>
        <taxon>Eukaryota</taxon>
        <taxon>Metazoa</taxon>
        <taxon>Spiralia</taxon>
        <taxon>Lophotrochozoa</taxon>
        <taxon>Platyhelminthes</taxon>
        <taxon>Monogenea</taxon>
        <taxon>Polyopisthocotylea</taxon>
        <taxon>Polystomatidea</taxon>
        <taxon>Polystomatidae</taxon>
        <taxon>Protopolystoma</taxon>
    </lineage>
</organism>
<gene>
    <name evidence="1" type="ORF">PXEA_LOCUS28754</name>
</gene>
<reference evidence="1" key="1">
    <citation type="submission" date="2018-11" db="EMBL/GenBank/DDBJ databases">
        <authorList>
            <consortium name="Pathogen Informatics"/>
        </authorList>
    </citation>
    <scope>NUCLEOTIDE SEQUENCE</scope>
</reference>